<comment type="catalytic activity">
    <reaction evidence="1 7 8">
        <text>ATP-dependent breakage, passage and rejoining of double-stranded DNA.</text>
        <dbReference type="EC" id="5.6.2.2"/>
    </reaction>
</comment>
<dbReference type="SMART" id="SM00434">
    <property type="entry name" value="TOP4c"/>
    <property type="match status" value="1"/>
</dbReference>
<dbReference type="NCBIfam" id="NF004044">
    <property type="entry name" value="PRK05561.1"/>
    <property type="match status" value="1"/>
</dbReference>
<evidence type="ECO:0000256" key="5">
    <source>
        <dbReference type="ARBA" id="ARBA00023136"/>
    </source>
</evidence>
<dbReference type="InterPro" id="IPR050220">
    <property type="entry name" value="Type_II_DNA_Topoisomerases"/>
</dbReference>
<dbReference type="GO" id="GO:0003677">
    <property type="term" value="F:DNA binding"/>
    <property type="evidence" value="ECO:0007669"/>
    <property type="project" value="UniProtKB-UniRule"/>
</dbReference>
<sequence>MSDAIDDTPNPNDVTETLRHAIGERYLTYALSTIMNRALPDARDGLKPVHRRILYAMRELKLASNGGFRKSAKISGDVMGNYHPHGDAAIYDAMARLAQDFNVRYPLVDGQGNFGNIDGDNPAAARYTEARMTAAAEALMEGLNENAVDYRPNYDGTLEEPVVFPAAFPNLLANGSSGIAVGMATNIPPHNLHELIDACLHLIKSPNAGDDTLMQYIPGPDFPTGGVIVEKPQAIADAYRTGRGSIRLRARYEVEDLGRGQWQVVVTEIPYQVPKSRLIEKLAEIVQTKKVPLLADVRDESADDVRIVLEPRAKTVDPEMLMGMLFRNSDLEIRFSLNMNVLIDGLVPKVCSVKEVLRAFLDHRRDVLLRRSQYRLEKIDHRLEVLEGFIIAFLNLDRVIDIIRYDDDPKKALMVEDWSKTHVRAVNEKDYVSPMVAGADPEISLTEVQVEAILNMRLRSLRRLEEMELIAERDALMEERAGLEDLMDDEGLQWKRISEQLRETRKQFGKDSKGGARRTTFAEAGEVADVPLEAMIAKEPITVVCSQMGWIRALTGHVPLDRELKFKDGDAPRFAFHAETTDKLLVFGSTGRFYTVQASTLPGGRGMGEPLRLMVDLPNEAQIVDIMIHRPGGRLLVASSEGDGFVVPEDDVIAQTRAGKQVLNVKDGVAKVVRPVSGDHVAVVSENGRFLVFALDELPEMGRGKGVRLQKYKKVFGRQGTLELDGGLGDATTFAWADGLSWTMGGGKTRTEADLTEWKAARGGVGKRAPHGFPKSNRFE</sequence>
<dbReference type="Gene3D" id="3.90.199.10">
    <property type="entry name" value="Topoisomerase II, domain 5"/>
    <property type="match status" value="1"/>
</dbReference>
<dbReference type="GO" id="GO:0005524">
    <property type="term" value="F:ATP binding"/>
    <property type="evidence" value="ECO:0007669"/>
    <property type="project" value="InterPro"/>
</dbReference>
<evidence type="ECO:0000256" key="3">
    <source>
        <dbReference type="ARBA" id="ARBA00023029"/>
    </source>
</evidence>
<dbReference type="GO" id="GO:0005737">
    <property type="term" value="C:cytoplasm"/>
    <property type="evidence" value="ECO:0007669"/>
    <property type="project" value="TreeGrafter"/>
</dbReference>
<dbReference type="InterPro" id="IPR035516">
    <property type="entry name" value="Gyrase/topoIV_suA_C"/>
</dbReference>
<dbReference type="SUPFAM" id="SSF101904">
    <property type="entry name" value="GyrA/ParC C-terminal domain-like"/>
    <property type="match status" value="1"/>
</dbReference>
<dbReference type="HAMAP" id="MF_00936">
    <property type="entry name" value="ParC_type1"/>
    <property type="match status" value="1"/>
</dbReference>
<dbReference type="EMBL" id="FOTF01000017">
    <property type="protein sequence ID" value="SFL41189.1"/>
    <property type="molecule type" value="Genomic_DNA"/>
</dbReference>
<dbReference type="InterPro" id="IPR006691">
    <property type="entry name" value="GyrA/parC_rep"/>
</dbReference>
<feature type="site" description="Interaction with DNA" evidence="7">
    <location>
        <position position="85"/>
    </location>
</feature>
<feature type="site" description="Interaction with DNA" evidence="7">
    <location>
        <position position="83"/>
    </location>
</feature>
<dbReference type="GO" id="GO:0006265">
    <property type="term" value="P:DNA topological change"/>
    <property type="evidence" value="ECO:0007669"/>
    <property type="project" value="UniProtKB-UniRule"/>
</dbReference>
<protein>
    <recommendedName>
        <fullName evidence="7">DNA topoisomerase 4 subunit A</fullName>
        <ecNumber evidence="7">5.6.2.2</ecNumber>
    </recommendedName>
    <alternativeName>
        <fullName evidence="7">Topoisomerase IV subunit A</fullName>
    </alternativeName>
</protein>
<dbReference type="GO" id="GO:0007059">
    <property type="term" value="P:chromosome segregation"/>
    <property type="evidence" value="ECO:0007669"/>
    <property type="project" value="UniProtKB-UniRule"/>
</dbReference>
<dbReference type="InterPro" id="IPR005742">
    <property type="entry name" value="TopoIV_A_Gneg"/>
</dbReference>
<evidence type="ECO:0000313" key="11">
    <source>
        <dbReference type="Proteomes" id="UP000199550"/>
    </source>
</evidence>
<dbReference type="Pfam" id="PF00521">
    <property type="entry name" value="DNA_topoisoIV"/>
    <property type="match status" value="1"/>
</dbReference>
<dbReference type="GO" id="GO:0005694">
    <property type="term" value="C:chromosome"/>
    <property type="evidence" value="ECO:0007669"/>
    <property type="project" value="InterPro"/>
</dbReference>
<dbReference type="CDD" id="cd00187">
    <property type="entry name" value="TOP4c"/>
    <property type="match status" value="1"/>
</dbReference>
<feature type="active site" description="O-(5'-phospho-DNA)-tyrosine intermediate" evidence="7 8">
    <location>
        <position position="127"/>
    </location>
</feature>
<dbReference type="GO" id="GO:0003918">
    <property type="term" value="F:DNA topoisomerase type II (double strand cut, ATP-hydrolyzing) activity"/>
    <property type="evidence" value="ECO:0007669"/>
    <property type="project" value="UniProtKB-UniRule"/>
</dbReference>
<evidence type="ECO:0000313" key="10">
    <source>
        <dbReference type="EMBL" id="SFL41189.1"/>
    </source>
</evidence>
<evidence type="ECO:0000256" key="4">
    <source>
        <dbReference type="ARBA" id="ARBA00023125"/>
    </source>
</evidence>
<dbReference type="InterPro" id="IPR002205">
    <property type="entry name" value="Topo_IIA_dom_A"/>
</dbReference>
<dbReference type="Pfam" id="PF03989">
    <property type="entry name" value="DNA_gyraseA_C"/>
    <property type="match status" value="3"/>
</dbReference>
<evidence type="ECO:0000256" key="8">
    <source>
        <dbReference type="PROSITE-ProRule" id="PRU01384"/>
    </source>
</evidence>
<name>A0A1I4HFX9_9RHOB</name>
<comment type="similarity">
    <text evidence="7">Belongs to the type II topoisomerase GyrA/ParC subunit family. ParC type 1 subfamily.</text>
</comment>
<dbReference type="Proteomes" id="UP000199550">
    <property type="component" value="Unassembled WGS sequence"/>
</dbReference>
<evidence type="ECO:0000256" key="7">
    <source>
        <dbReference type="HAMAP-Rule" id="MF_00936"/>
    </source>
</evidence>
<dbReference type="Gene3D" id="2.120.10.90">
    <property type="entry name" value="DNA gyrase/topoisomerase IV, subunit A, C-terminal"/>
    <property type="match status" value="1"/>
</dbReference>
<dbReference type="InterPro" id="IPR013760">
    <property type="entry name" value="Topo_IIA-like_dom_sf"/>
</dbReference>
<dbReference type="RefSeq" id="WP_090190672.1">
    <property type="nucleotide sequence ID" value="NZ_FOTF01000017.1"/>
</dbReference>
<evidence type="ECO:0000259" key="9">
    <source>
        <dbReference type="PROSITE" id="PS52040"/>
    </source>
</evidence>
<dbReference type="Gene3D" id="1.10.268.10">
    <property type="entry name" value="Topoisomerase, domain 3"/>
    <property type="match status" value="1"/>
</dbReference>
<comment type="function">
    <text evidence="7">Topoisomerase IV is essential for chromosome segregation. It relaxes supercoiled DNA. Performs the decatenation events required during the replication of a circular DNA molecule.</text>
</comment>
<comment type="subunit">
    <text evidence="7">Heterotetramer composed of ParC and ParE.</text>
</comment>
<dbReference type="InterPro" id="IPR013757">
    <property type="entry name" value="Topo_IIA_A_a_sf"/>
</dbReference>
<dbReference type="OrthoDB" id="9806486at2"/>
<keyword evidence="2 7" id="KW-1003">Cell membrane</keyword>
<dbReference type="GO" id="GO:0009330">
    <property type="term" value="C:DNA topoisomerase type II (double strand cut, ATP-hydrolyzing) complex"/>
    <property type="evidence" value="ECO:0007669"/>
    <property type="project" value="TreeGrafter"/>
</dbReference>
<reference evidence="10 11" key="1">
    <citation type="submission" date="2016-10" db="EMBL/GenBank/DDBJ databases">
        <authorList>
            <person name="de Groot N.N."/>
        </authorList>
    </citation>
    <scope>NUCLEOTIDE SEQUENCE [LARGE SCALE GENOMIC DNA]</scope>
    <source>
        <strain evidence="10 11">DSM 16199</strain>
    </source>
</reference>
<proteinExistence type="inferred from homology"/>
<comment type="subcellular location">
    <subcellularLocation>
        <location evidence="7">Cell membrane</location>
        <topology evidence="7">Peripheral membrane protein</topology>
    </subcellularLocation>
</comment>
<accession>A0A1I4HFX9</accession>
<feature type="site" description="Interaction with DNA" evidence="7">
    <location>
        <position position="47"/>
    </location>
</feature>
<keyword evidence="11" id="KW-1185">Reference proteome</keyword>
<evidence type="ECO:0000256" key="6">
    <source>
        <dbReference type="ARBA" id="ARBA00023235"/>
    </source>
</evidence>
<dbReference type="PANTHER" id="PTHR43493:SF1">
    <property type="entry name" value="DNA TOPOISOMERASE 4 SUBUNIT A"/>
    <property type="match status" value="1"/>
</dbReference>
<dbReference type="PROSITE" id="PS52040">
    <property type="entry name" value="TOPO_IIA"/>
    <property type="match status" value="1"/>
</dbReference>
<keyword evidence="5 7" id="KW-0472">Membrane</keyword>
<organism evidence="10 11">
    <name type="scientific">Loktanella salsilacus</name>
    <dbReference type="NCBI Taxonomy" id="195913"/>
    <lineage>
        <taxon>Bacteria</taxon>
        <taxon>Pseudomonadati</taxon>
        <taxon>Pseudomonadota</taxon>
        <taxon>Alphaproteobacteria</taxon>
        <taxon>Rhodobacterales</taxon>
        <taxon>Roseobacteraceae</taxon>
        <taxon>Loktanella</taxon>
    </lineage>
</organism>
<dbReference type="STRING" id="195913.SAMN04488004_11783"/>
<evidence type="ECO:0000256" key="2">
    <source>
        <dbReference type="ARBA" id="ARBA00022475"/>
    </source>
</evidence>
<dbReference type="InterPro" id="IPR013758">
    <property type="entry name" value="Topo_IIA_A/C_ab"/>
</dbReference>
<keyword evidence="3 7" id="KW-0799">Topoisomerase</keyword>
<dbReference type="Gene3D" id="3.30.1360.40">
    <property type="match status" value="1"/>
</dbReference>
<evidence type="ECO:0000256" key="1">
    <source>
        <dbReference type="ARBA" id="ARBA00000185"/>
    </source>
</evidence>
<dbReference type="EC" id="5.6.2.2" evidence="7"/>
<keyword evidence="4 7" id="KW-0238">DNA-binding</keyword>
<dbReference type="SUPFAM" id="SSF56719">
    <property type="entry name" value="Type II DNA topoisomerase"/>
    <property type="match status" value="1"/>
</dbReference>
<dbReference type="AlphaFoldDB" id="A0A1I4HFX9"/>
<gene>
    <name evidence="7" type="primary">parC</name>
    <name evidence="10" type="ORF">SAMN04488004_11783</name>
</gene>
<dbReference type="PANTHER" id="PTHR43493">
    <property type="entry name" value="DNA GYRASE/TOPOISOMERASE SUBUNIT A"/>
    <property type="match status" value="1"/>
</dbReference>
<keyword evidence="6 7" id="KW-0413">Isomerase</keyword>
<dbReference type="GO" id="GO:0019897">
    <property type="term" value="C:extrinsic component of plasma membrane"/>
    <property type="evidence" value="ECO:0007669"/>
    <property type="project" value="UniProtKB-UniRule"/>
</dbReference>
<feature type="domain" description="Topo IIA-type catalytic" evidence="9">
    <location>
        <begin position="39"/>
        <end position="530"/>
    </location>
</feature>
<feature type="site" description="Transition state stabilizer" evidence="7">
    <location>
        <position position="126"/>
    </location>
</feature>